<dbReference type="EMBL" id="JAULSW010000008">
    <property type="protein sequence ID" value="KAK3371891.1"/>
    <property type="molecule type" value="Genomic_DNA"/>
</dbReference>
<evidence type="ECO:0000313" key="2">
    <source>
        <dbReference type="EMBL" id="KAK3371891.1"/>
    </source>
</evidence>
<reference evidence="2" key="1">
    <citation type="journal article" date="2023" name="Mol. Phylogenet. Evol.">
        <title>Genome-scale phylogeny and comparative genomics of the fungal order Sordariales.</title>
        <authorList>
            <person name="Hensen N."/>
            <person name="Bonometti L."/>
            <person name="Westerberg I."/>
            <person name="Brannstrom I.O."/>
            <person name="Guillou S."/>
            <person name="Cros-Aarteil S."/>
            <person name="Calhoun S."/>
            <person name="Haridas S."/>
            <person name="Kuo A."/>
            <person name="Mondo S."/>
            <person name="Pangilinan J."/>
            <person name="Riley R."/>
            <person name="LaButti K."/>
            <person name="Andreopoulos B."/>
            <person name="Lipzen A."/>
            <person name="Chen C."/>
            <person name="Yan M."/>
            <person name="Daum C."/>
            <person name="Ng V."/>
            <person name="Clum A."/>
            <person name="Steindorff A."/>
            <person name="Ohm R.A."/>
            <person name="Martin F."/>
            <person name="Silar P."/>
            <person name="Natvig D.O."/>
            <person name="Lalanne C."/>
            <person name="Gautier V."/>
            <person name="Ament-Velasquez S.L."/>
            <person name="Kruys A."/>
            <person name="Hutchinson M.I."/>
            <person name="Powell A.J."/>
            <person name="Barry K."/>
            <person name="Miller A.N."/>
            <person name="Grigoriev I.V."/>
            <person name="Debuchy R."/>
            <person name="Gladieux P."/>
            <person name="Hiltunen Thoren M."/>
            <person name="Johannesson H."/>
        </authorList>
    </citation>
    <scope>NUCLEOTIDE SEQUENCE</scope>
    <source>
        <strain evidence="2">CBS 232.78</strain>
    </source>
</reference>
<feature type="region of interest" description="Disordered" evidence="1">
    <location>
        <begin position="87"/>
        <end position="127"/>
    </location>
</feature>
<feature type="compositionally biased region" description="Low complexity" evidence="1">
    <location>
        <begin position="92"/>
        <end position="110"/>
    </location>
</feature>
<dbReference type="Proteomes" id="UP001285441">
    <property type="component" value="Unassembled WGS sequence"/>
</dbReference>
<keyword evidence="3" id="KW-1185">Reference proteome</keyword>
<proteinExistence type="predicted"/>
<reference evidence="2" key="2">
    <citation type="submission" date="2023-06" db="EMBL/GenBank/DDBJ databases">
        <authorList>
            <consortium name="Lawrence Berkeley National Laboratory"/>
            <person name="Haridas S."/>
            <person name="Hensen N."/>
            <person name="Bonometti L."/>
            <person name="Westerberg I."/>
            <person name="Brannstrom I.O."/>
            <person name="Guillou S."/>
            <person name="Cros-Aarteil S."/>
            <person name="Calhoun S."/>
            <person name="Kuo A."/>
            <person name="Mondo S."/>
            <person name="Pangilinan J."/>
            <person name="Riley R."/>
            <person name="LaButti K."/>
            <person name="Andreopoulos B."/>
            <person name="Lipzen A."/>
            <person name="Chen C."/>
            <person name="Yanf M."/>
            <person name="Daum C."/>
            <person name="Ng V."/>
            <person name="Clum A."/>
            <person name="Steindorff A."/>
            <person name="Ohm R."/>
            <person name="Martin F."/>
            <person name="Silar P."/>
            <person name="Natvig D."/>
            <person name="Lalanne C."/>
            <person name="Gautier V."/>
            <person name="Ament-velasquez S.L."/>
            <person name="Kruys A."/>
            <person name="Hutchinson M.I."/>
            <person name="Powell A.J."/>
            <person name="Barry K."/>
            <person name="Miller A.N."/>
            <person name="Grigoriev I.V."/>
            <person name="Debuchy R."/>
            <person name="Gladieux P."/>
            <person name="Thoren M.H."/>
            <person name="Johannesson H."/>
        </authorList>
    </citation>
    <scope>NUCLEOTIDE SEQUENCE</scope>
    <source>
        <strain evidence="2">CBS 232.78</strain>
    </source>
</reference>
<comment type="caution">
    <text evidence="2">The sequence shown here is derived from an EMBL/GenBank/DDBJ whole genome shotgun (WGS) entry which is preliminary data.</text>
</comment>
<dbReference type="AlphaFoldDB" id="A0AAE0N5X2"/>
<evidence type="ECO:0000256" key="1">
    <source>
        <dbReference type="SAM" id="MobiDB-lite"/>
    </source>
</evidence>
<sequence length="215" mass="23977">MEYLLAAHLEWIIQDPATAIVPAIWTGADFLDESFRAQHIQPRERGEHVKFPFVDMNDFLAKGSPQRTETSANKVCEVVDPRPKRATFIVGSPSPSSSPSPSGSSLSESSSSKDSEEVKALKEEVGQEEEGADTWMLGHYLRSFYVDASENDGIVYAMNMGLGRNPLTAQTNTTFLADDLNQYYRFVNWVELLDAVRDIQGQDGDLGTQFTYAWD</sequence>
<name>A0AAE0N5X2_9PEZI</name>
<evidence type="ECO:0000313" key="3">
    <source>
        <dbReference type="Proteomes" id="UP001285441"/>
    </source>
</evidence>
<organism evidence="2 3">
    <name type="scientific">Podospora didyma</name>
    <dbReference type="NCBI Taxonomy" id="330526"/>
    <lineage>
        <taxon>Eukaryota</taxon>
        <taxon>Fungi</taxon>
        <taxon>Dikarya</taxon>
        <taxon>Ascomycota</taxon>
        <taxon>Pezizomycotina</taxon>
        <taxon>Sordariomycetes</taxon>
        <taxon>Sordariomycetidae</taxon>
        <taxon>Sordariales</taxon>
        <taxon>Podosporaceae</taxon>
        <taxon>Podospora</taxon>
    </lineage>
</organism>
<feature type="compositionally biased region" description="Basic and acidic residues" evidence="1">
    <location>
        <begin position="111"/>
        <end position="125"/>
    </location>
</feature>
<protein>
    <submittedName>
        <fullName evidence="2">Uncharacterized protein</fullName>
    </submittedName>
</protein>
<accession>A0AAE0N5X2</accession>
<gene>
    <name evidence="2" type="ORF">B0H63DRAFT_453289</name>
</gene>